<dbReference type="Proteomes" id="UP000192276">
    <property type="component" value="Unassembled WGS sequence"/>
</dbReference>
<accession>A0A1V9FJ23</accession>
<evidence type="ECO:0000313" key="3">
    <source>
        <dbReference type="Proteomes" id="UP000192276"/>
    </source>
</evidence>
<dbReference type="InterPro" id="IPR019734">
    <property type="entry name" value="TPR_rpt"/>
</dbReference>
<dbReference type="RefSeq" id="WP_081165437.1">
    <property type="nucleotide sequence ID" value="NZ_LWBP01000188.1"/>
</dbReference>
<dbReference type="PANTHER" id="PTHR12558:SF13">
    <property type="entry name" value="CELL DIVISION CYCLE PROTEIN 27 HOMOLOG"/>
    <property type="match status" value="1"/>
</dbReference>
<keyword evidence="3" id="KW-1185">Reference proteome</keyword>
<dbReference type="AlphaFoldDB" id="A0A1V9FJ23"/>
<feature type="repeat" description="TPR" evidence="1">
    <location>
        <begin position="263"/>
        <end position="296"/>
    </location>
</feature>
<evidence type="ECO:0000256" key="1">
    <source>
        <dbReference type="PROSITE-ProRule" id="PRU00339"/>
    </source>
</evidence>
<dbReference type="InterPro" id="IPR011990">
    <property type="entry name" value="TPR-like_helical_dom_sf"/>
</dbReference>
<name>A0A1V9FJ23_9BACT</name>
<dbReference type="SMART" id="SM00028">
    <property type="entry name" value="TPR"/>
    <property type="match status" value="2"/>
</dbReference>
<evidence type="ECO:0000313" key="2">
    <source>
        <dbReference type="EMBL" id="OQP58355.1"/>
    </source>
</evidence>
<keyword evidence="1" id="KW-0802">TPR repeat</keyword>
<dbReference type="PANTHER" id="PTHR12558">
    <property type="entry name" value="CELL DIVISION CYCLE 16,23,27"/>
    <property type="match status" value="1"/>
</dbReference>
<feature type="repeat" description="TPR" evidence="1">
    <location>
        <begin position="229"/>
        <end position="262"/>
    </location>
</feature>
<protein>
    <submittedName>
        <fullName evidence="2">Uncharacterized protein</fullName>
    </submittedName>
</protein>
<dbReference type="EMBL" id="LWBP01000188">
    <property type="protein sequence ID" value="OQP58355.1"/>
    <property type="molecule type" value="Genomic_DNA"/>
</dbReference>
<comment type="caution">
    <text evidence="2">The sequence shown here is derived from an EMBL/GenBank/DDBJ whole genome shotgun (WGS) entry which is preliminary data.</text>
</comment>
<dbReference type="SUPFAM" id="SSF48452">
    <property type="entry name" value="TPR-like"/>
    <property type="match status" value="1"/>
</dbReference>
<dbReference type="Pfam" id="PF13181">
    <property type="entry name" value="TPR_8"/>
    <property type="match status" value="2"/>
</dbReference>
<gene>
    <name evidence="2" type="ORF">A4R26_02500</name>
</gene>
<reference evidence="3" key="1">
    <citation type="submission" date="2016-04" db="EMBL/GenBank/DDBJ databases">
        <authorList>
            <person name="Chen L."/>
            <person name="Zhuang W."/>
            <person name="Wang G."/>
        </authorList>
    </citation>
    <scope>NUCLEOTIDE SEQUENCE [LARGE SCALE GENOMIC DNA]</scope>
    <source>
        <strain evidence="3">208</strain>
    </source>
</reference>
<dbReference type="STRING" id="550983.A4R26_02500"/>
<organism evidence="2 3">
    <name type="scientific">Niastella populi</name>
    <dbReference type="NCBI Taxonomy" id="550983"/>
    <lineage>
        <taxon>Bacteria</taxon>
        <taxon>Pseudomonadati</taxon>
        <taxon>Bacteroidota</taxon>
        <taxon>Chitinophagia</taxon>
        <taxon>Chitinophagales</taxon>
        <taxon>Chitinophagaceae</taxon>
        <taxon>Niastella</taxon>
    </lineage>
</organism>
<sequence length="381" mass="44263">MQATDHITLTIFPFEDLSLQKEPGIFCRAFSTDLITELSRFRQFRVINLPVQDLEADASASKLFDAAKTDYFIQGTFRCEKELVRINVQLYNSSTRHMVWGNRLEGSLLGMHEIQDNLLAAVVGILQQQINNDLLSAMRKRPRVEFKAYEHWLYGMEQVKKGSVESDLLAREHFQKALEIQPDYSLAYTGMSLSYFNEWSCQLWERWDVARTGAYEWAQKAIELDDQNYIAALVLGKIFVYDNSYDTAEFYFRKSLQLNPNDPDTHMQIALCFLLLGKEKEAVAIYERALQLIPFNADSYFLYGVFMYFSTGDYEKAASLIQPNQKAKVADADAYYAAIYYYLNQPDRMHHFWNLYLENYRRLISKAKNLPGRKPLTGSGR</sequence>
<dbReference type="OrthoDB" id="639380at2"/>
<dbReference type="PROSITE" id="PS50005">
    <property type="entry name" value="TPR"/>
    <property type="match status" value="2"/>
</dbReference>
<dbReference type="Gene3D" id="1.25.40.10">
    <property type="entry name" value="Tetratricopeptide repeat domain"/>
    <property type="match status" value="1"/>
</dbReference>
<proteinExistence type="predicted"/>